<dbReference type="SUPFAM" id="SSF53098">
    <property type="entry name" value="Ribonuclease H-like"/>
    <property type="match status" value="1"/>
</dbReference>
<dbReference type="PANTHER" id="PTHR47723">
    <property type="entry name" value="OS05G0353850 PROTEIN"/>
    <property type="match status" value="1"/>
</dbReference>
<evidence type="ECO:0000313" key="3">
    <source>
        <dbReference type="Proteomes" id="UP001358586"/>
    </source>
</evidence>
<dbReference type="Gene3D" id="3.30.420.10">
    <property type="entry name" value="Ribonuclease H-like superfamily/Ribonuclease H"/>
    <property type="match status" value="1"/>
</dbReference>
<dbReference type="PANTHER" id="PTHR47723:SF24">
    <property type="entry name" value="RNASE H TYPE-1 DOMAIN-CONTAINING PROTEIN"/>
    <property type="match status" value="1"/>
</dbReference>
<comment type="caution">
    <text evidence="2">The sequence shown here is derived from an EMBL/GenBank/DDBJ whole genome shotgun (WGS) entry which is preliminary data.</text>
</comment>
<name>A0ABR0Q5U5_GOSAR</name>
<evidence type="ECO:0000259" key="1">
    <source>
        <dbReference type="Pfam" id="PF13456"/>
    </source>
</evidence>
<organism evidence="2 3">
    <name type="scientific">Gossypium arboreum</name>
    <name type="common">Tree cotton</name>
    <name type="synonym">Gossypium nanking</name>
    <dbReference type="NCBI Taxonomy" id="29729"/>
    <lineage>
        <taxon>Eukaryota</taxon>
        <taxon>Viridiplantae</taxon>
        <taxon>Streptophyta</taxon>
        <taxon>Embryophyta</taxon>
        <taxon>Tracheophyta</taxon>
        <taxon>Spermatophyta</taxon>
        <taxon>Magnoliopsida</taxon>
        <taxon>eudicotyledons</taxon>
        <taxon>Gunneridae</taxon>
        <taxon>Pentapetalae</taxon>
        <taxon>rosids</taxon>
        <taxon>malvids</taxon>
        <taxon>Malvales</taxon>
        <taxon>Malvaceae</taxon>
        <taxon>Malvoideae</taxon>
        <taxon>Gossypium</taxon>
    </lineage>
</organism>
<dbReference type="EMBL" id="JARKNE010000005">
    <property type="protein sequence ID" value="KAK5834348.1"/>
    <property type="molecule type" value="Genomic_DNA"/>
</dbReference>
<accession>A0ABR0Q5U5</accession>
<dbReference type="InterPro" id="IPR036397">
    <property type="entry name" value="RNaseH_sf"/>
</dbReference>
<dbReference type="Pfam" id="PF13456">
    <property type="entry name" value="RVT_3"/>
    <property type="match status" value="1"/>
</dbReference>
<sequence>MFSSLIHANPTVTTMHWSLLERGLIKLNIDGALPSYRSGASIGDTIFKVEARAVLQGLQIAWENRYIKHELECNNALLVELILAGGIANSKLGELRLIHYLLKRDWKVRFRHVSRSQNKVAGHMAKTASSGLSNV</sequence>
<gene>
    <name evidence="2" type="ORF">PVK06_018225</name>
</gene>
<dbReference type="InterPro" id="IPR012337">
    <property type="entry name" value="RNaseH-like_sf"/>
</dbReference>
<dbReference type="InterPro" id="IPR002156">
    <property type="entry name" value="RNaseH_domain"/>
</dbReference>
<feature type="domain" description="RNase H type-1" evidence="1">
    <location>
        <begin position="43"/>
        <end position="128"/>
    </location>
</feature>
<evidence type="ECO:0000313" key="2">
    <source>
        <dbReference type="EMBL" id="KAK5834348.1"/>
    </source>
</evidence>
<dbReference type="InterPro" id="IPR053151">
    <property type="entry name" value="RNase_H-like"/>
</dbReference>
<dbReference type="Proteomes" id="UP001358586">
    <property type="component" value="Chromosome 5"/>
</dbReference>
<dbReference type="InterPro" id="IPR044730">
    <property type="entry name" value="RNase_H-like_dom_plant"/>
</dbReference>
<keyword evidence="3" id="KW-1185">Reference proteome</keyword>
<dbReference type="CDD" id="cd06222">
    <property type="entry name" value="RNase_H_like"/>
    <property type="match status" value="1"/>
</dbReference>
<proteinExistence type="predicted"/>
<protein>
    <recommendedName>
        <fullName evidence="1">RNase H type-1 domain-containing protein</fullName>
    </recommendedName>
</protein>
<reference evidence="2 3" key="1">
    <citation type="submission" date="2023-03" db="EMBL/GenBank/DDBJ databases">
        <title>WGS of Gossypium arboreum.</title>
        <authorList>
            <person name="Yu D."/>
        </authorList>
    </citation>
    <scope>NUCLEOTIDE SEQUENCE [LARGE SCALE GENOMIC DNA]</scope>
    <source>
        <tissue evidence="2">Leaf</tissue>
    </source>
</reference>